<dbReference type="InterPro" id="IPR000595">
    <property type="entry name" value="cNMP-bd_dom"/>
</dbReference>
<comment type="caution">
    <text evidence="2">The sequence shown here is derived from an EMBL/GenBank/DDBJ whole genome shotgun (WGS) entry which is preliminary data.</text>
</comment>
<dbReference type="STRING" id="1121895.GCA_000378485_02935"/>
<dbReference type="Gene3D" id="2.60.120.10">
    <property type="entry name" value="Jelly Rolls"/>
    <property type="match status" value="1"/>
</dbReference>
<evidence type="ECO:0000313" key="2">
    <source>
        <dbReference type="EMBL" id="KGO86662.1"/>
    </source>
</evidence>
<dbReference type="OrthoDB" id="1092431at2"/>
<dbReference type="CDD" id="cd00038">
    <property type="entry name" value="CAP_ED"/>
    <property type="match status" value="1"/>
</dbReference>
<dbReference type="EMBL" id="JRLX01000009">
    <property type="protein sequence ID" value="KGO86662.1"/>
    <property type="molecule type" value="Genomic_DNA"/>
</dbReference>
<evidence type="ECO:0000313" key="3">
    <source>
        <dbReference type="Proteomes" id="UP000030152"/>
    </source>
</evidence>
<feature type="domain" description="Cyclic nucleotide-binding" evidence="1">
    <location>
        <begin position="20"/>
        <end position="114"/>
    </location>
</feature>
<accession>A0A0A2M235</accession>
<dbReference type="Pfam" id="PF00027">
    <property type="entry name" value="cNMP_binding"/>
    <property type="match status" value="1"/>
</dbReference>
<dbReference type="InterPro" id="IPR036388">
    <property type="entry name" value="WH-like_DNA-bd_sf"/>
</dbReference>
<name>A0A0A2M235_9FLAO</name>
<dbReference type="SUPFAM" id="SSF51206">
    <property type="entry name" value="cAMP-binding domain-like"/>
    <property type="match status" value="1"/>
</dbReference>
<dbReference type="Gene3D" id="1.10.10.10">
    <property type="entry name" value="Winged helix-like DNA-binding domain superfamily/Winged helix DNA-binding domain"/>
    <property type="match status" value="1"/>
</dbReference>
<evidence type="ECO:0000259" key="1">
    <source>
        <dbReference type="PROSITE" id="PS50042"/>
    </source>
</evidence>
<proteinExistence type="predicted"/>
<dbReference type="eggNOG" id="COG0664">
    <property type="taxonomic scope" value="Bacteria"/>
</dbReference>
<organism evidence="2 3">
    <name type="scientific">Flavobacterium rivuli WB 3.3-2 = DSM 21788</name>
    <dbReference type="NCBI Taxonomy" id="1121895"/>
    <lineage>
        <taxon>Bacteria</taxon>
        <taxon>Pseudomonadati</taxon>
        <taxon>Bacteroidota</taxon>
        <taxon>Flavobacteriia</taxon>
        <taxon>Flavobacteriales</taxon>
        <taxon>Flavobacteriaceae</taxon>
        <taxon>Flavobacterium</taxon>
    </lineage>
</organism>
<dbReference type="PROSITE" id="PS50042">
    <property type="entry name" value="CNMP_BINDING_3"/>
    <property type="match status" value="1"/>
</dbReference>
<dbReference type="Proteomes" id="UP000030152">
    <property type="component" value="Unassembled WGS sequence"/>
</dbReference>
<gene>
    <name evidence="2" type="ORF">Q765_10645</name>
</gene>
<reference evidence="2 3" key="1">
    <citation type="submission" date="2013-09" db="EMBL/GenBank/DDBJ databases">
        <authorList>
            <person name="Zeng Z."/>
            <person name="Chen C."/>
        </authorList>
    </citation>
    <scope>NUCLEOTIDE SEQUENCE [LARGE SCALE GENOMIC DNA]</scope>
    <source>
        <strain evidence="2 3">WB 3.3-2</strain>
    </source>
</reference>
<keyword evidence="3" id="KW-1185">Reference proteome</keyword>
<sequence length="192" mass="22200">MYEVFQNYLNNKISLTDEEADLIKSVTIIKKLRKKQYLLQQGDVWGYNAFITQGCLRTYSVDEKGMEHVLSFAVENWWIGDRESLLSGEPSRFNIDAIEDSEVAIIRKVDFDRLCREIPAFNDMVNLILQKSFVASQNRIHSAISFTAEEKYLNFIQKYAGFALRIPQNMIASYLGITPETLSRIRNQSAKK</sequence>
<protein>
    <submittedName>
        <fullName evidence="2">Cyclic nucleotide-binding protein</fullName>
    </submittedName>
</protein>
<dbReference type="RefSeq" id="WP_020214103.1">
    <property type="nucleotide sequence ID" value="NZ_JRLX01000009.1"/>
</dbReference>
<dbReference type="InterPro" id="IPR018490">
    <property type="entry name" value="cNMP-bd_dom_sf"/>
</dbReference>
<dbReference type="InterPro" id="IPR014710">
    <property type="entry name" value="RmlC-like_jellyroll"/>
</dbReference>
<dbReference type="AlphaFoldDB" id="A0A0A2M235"/>